<sequence>MIRKATLQDLDQLTTLFDQYLIFYKNPSNIEKHKSFLKERMENNEAIVFMAFDDTIKEKAIGFTLIYPTFSSILLSKILILNDLYVDSTIRNNGTGEKLILNTVELAKELGVKLVRLRTAKNNVVAQGLYHKMGFVRDDLYGLLNNSSN</sequence>
<dbReference type="RefSeq" id="WP_194312198.1">
    <property type="nucleotide sequence ID" value="NZ_JADHEC010000020.1"/>
</dbReference>
<keyword evidence="5" id="KW-1185">Reference proteome</keyword>
<accession>A0A930XUU2</accession>
<evidence type="ECO:0000259" key="3">
    <source>
        <dbReference type="PROSITE" id="PS51186"/>
    </source>
</evidence>
<dbReference type="InterPro" id="IPR051016">
    <property type="entry name" value="Diverse_Substrate_AcTransf"/>
</dbReference>
<dbReference type="PANTHER" id="PTHR10545">
    <property type="entry name" value="DIAMINE N-ACETYLTRANSFERASE"/>
    <property type="match status" value="1"/>
</dbReference>
<evidence type="ECO:0000313" key="4">
    <source>
        <dbReference type="EMBL" id="MBF2708945.1"/>
    </source>
</evidence>
<dbReference type="EMBL" id="JADHEC010000020">
    <property type="protein sequence ID" value="MBF2708945.1"/>
    <property type="molecule type" value="Genomic_DNA"/>
</dbReference>
<dbReference type="Gene3D" id="3.40.630.30">
    <property type="match status" value="1"/>
</dbReference>
<protein>
    <submittedName>
        <fullName evidence="4">GNAT family N-acetyltransferase</fullName>
    </submittedName>
</protein>
<comment type="caution">
    <text evidence="4">The sequence shown here is derived from an EMBL/GenBank/DDBJ whole genome shotgun (WGS) entry which is preliminary data.</text>
</comment>
<evidence type="ECO:0000256" key="1">
    <source>
        <dbReference type="ARBA" id="ARBA00022679"/>
    </source>
</evidence>
<name>A0A930XUU2_9FLAO</name>
<dbReference type="InterPro" id="IPR016181">
    <property type="entry name" value="Acyl_CoA_acyltransferase"/>
</dbReference>
<keyword evidence="2" id="KW-0012">Acyltransferase</keyword>
<reference evidence="4" key="1">
    <citation type="submission" date="2020-11" db="EMBL/GenBank/DDBJ databases">
        <title>Genome of Flavobacterium soyangense.</title>
        <authorList>
            <person name="Liu Q."/>
            <person name="Xin Y.-H."/>
        </authorList>
    </citation>
    <scope>NUCLEOTIDE SEQUENCE</scope>
    <source>
        <strain evidence="4">CGMCC 1.13493</strain>
    </source>
</reference>
<dbReference type="PROSITE" id="PS51186">
    <property type="entry name" value="GNAT"/>
    <property type="match status" value="1"/>
</dbReference>
<organism evidence="4 5">
    <name type="scientific">Flavobacterium soyangense</name>
    <dbReference type="NCBI Taxonomy" id="2023265"/>
    <lineage>
        <taxon>Bacteria</taxon>
        <taxon>Pseudomonadati</taxon>
        <taxon>Bacteroidota</taxon>
        <taxon>Flavobacteriia</taxon>
        <taxon>Flavobacteriales</taxon>
        <taxon>Flavobacteriaceae</taxon>
        <taxon>Flavobacterium</taxon>
    </lineage>
</organism>
<dbReference type="Proteomes" id="UP000646211">
    <property type="component" value="Unassembled WGS sequence"/>
</dbReference>
<dbReference type="SUPFAM" id="SSF55729">
    <property type="entry name" value="Acyl-CoA N-acyltransferases (Nat)"/>
    <property type="match status" value="1"/>
</dbReference>
<evidence type="ECO:0000313" key="5">
    <source>
        <dbReference type="Proteomes" id="UP000646211"/>
    </source>
</evidence>
<dbReference type="InterPro" id="IPR000182">
    <property type="entry name" value="GNAT_dom"/>
</dbReference>
<gene>
    <name evidence="4" type="ORF">IR213_10120</name>
</gene>
<dbReference type="GO" id="GO:0008080">
    <property type="term" value="F:N-acetyltransferase activity"/>
    <property type="evidence" value="ECO:0007669"/>
    <property type="project" value="TreeGrafter"/>
</dbReference>
<dbReference type="PANTHER" id="PTHR10545:SF29">
    <property type="entry name" value="GH14572P-RELATED"/>
    <property type="match status" value="1"/>
</dbReference>
<keyword evidence="1" id="KW-0808">Transferase</keyword>
<feature type="domain" description="N-acetyltransferase" evidence="3">
    <location>
        <begin position="1"/>
        <end position="149"/>
    </location>
</feature>
<dbReference type="Pfam" id="PF00583">
    <property type="entry name" value="Acetyltransf_1"/>
    <property type="match status" value="1"/>
</dbReference>
<proteinExistence type="predicted"/>
<evidence type="ECO:0000256" key="2">
    <source>
        <dbReference type="ARBA" id="ARBA00023315"/>
    </source>
</evidence>
<dbReference type="CDD" id="cd04301">
    <property type="entry name" value="NAT_SF"/>
    <property type="match status" value="1"/>
</dbReference>
<dbReference type="AlphaFoldDB" id="A0A930XUU2"/>